<name>A0A8S0RCB8_OLEEU</name>
<evidence type="ECO:0000313" key="1">
    <source>
        <dbReference type="EMBL" id="CAA2976317.1"/>
    </source>
</evidence>
<sequence length="113" mass="12665">MDADAIAGFLTGLRVYFDDPVKVKRLLLLTKISGNNDEKNINKNEESFPSLMNLLMGVKVLQQAIIDFLLDIMDECCQPSEGSFNEDYSDVSSKPSPTAVEQLVHWNVIETLE</sequence>
<dbReference type="OrthoDB" id="1937776at2759"/>
<evidence type="ECO:0000313" key="2">
    <source>
        <dbReference type="Proteomes" id="UP000594638"/>
    </source>
</evidence>
<proteinExistence type="predicted"/>
<comment type="caution">
    <text evidence="1">The sequence shown here is derived from an EMBL/GenBank/DDBJ whole genome shotgun (WGS) entry which is preliminary data.</text>
</comment>
<dbReference type="Gramene" id="OE9A091789T1">
    <property type="protein sequence ID" value="OE9A091789C1"/>
    <property type="gene ID" value="OE9A091789"/>
</dbReference>
<dbReference type="PANTHER" id="PTHR47242:SF1">
    <property type="entry name" value="TRAF-LIKE FAMILY PROTEIN"/>
    <property type="match status" value="1"/>
</dbReference>
<keyword evidence="2" id="KW-1185">Reference proteome</keyword>
<dbReference type="EMBL" id="CACTIH010002402">
    <property type="protein sequence ID" value="CAA2976317.1"/>
    <property type="molecule type" value="Genomic_DNA"/>
</dbReference>
<dbReference type="Proteomes" id="UP000594638">
    <property type="component" value="Unassembled WGS sequence"/>
</dbReference>
<dbReference type="AlphaFoldDB" id="A0A8S0RCB8"/>
<accession>A0A8S0RCB8</accession>
<protein>
    <submittedName>
        <fullName evidence="1">Math domain and coiled-coil domain-containing</fullName>
    </submittedName>
</protein>
<organism evidence="1 2">
    <name type="scientific">Olea europaea subsp. europaea</name>
    <dbReference type="NCBI Taxonomy" id="158383"/>
    <lineage>
        <taxon>Eukaryota</taxon>
        <taxon>Viridiplantae</taxon>
        <taxon>Streptophyta</taxon>
        <taxon>Embryophyta</taxon>
        <taxon>Tracheophyta</taxon>
        <taxon>Spermatophyta</taxon>
        <taxon>Magnoliopsida</taxon>
        <taxon>eudicotyledons</taxon>
        <taxon>Gunneridae</taxon>
        <taxon>Pentapetalae</taxon>
        <taxon>asterids</taxon>
        <taxon>lamiids</taxon>
        <taxon>Lamiales</taxon>
        <taxon>Oleaceae</taxon>
        <taxon>Oleeae</taxon>
        <taxon>Olea</taxon>
    </lineage>
</organism>
<reference evidence="1 2" key="1">
    <citation type="submission" date="2019-12" db="EMBL/GenBank/DDBJ databases">
        <authorList>
            <person name="Alioto T."/>
            <person name="Alioto T."/>
            <person name="Gomez Garrido J."/>
        </authorList>
    </citation>
    <scope>NUCLEOTIDE SEQUENCE [LARGE SCALE GENOMIC DNA]</scope>
</reference>
<dbReference type="PANTHER" id="PTHR47242">
    <property type="entry name" value="TRAF-LIKE FAMILY PROTEIN"/>
    <property type="match status" value="1"/>
</dbReference>
<gene>
    <name evidence="1" type="ORF">OLEA9_A091789</name>
</gene>